<evidence type="ECO:0000256" key="1">
    <source>
        <dbReference type="SAM" id="Phobius"/>
    </source>
</evidence>
<feature type="transmembrane region" description="Helical" evidence="1">
    <location>
        <begin position="17"/>
        <end position="38"/>
    </location>
</feature>
<dbReference type="OrthoDB" id="3578839at2"/>
<accession>A0A4R4N5J1</accession>
<dbReference type="Proteomes" id="UP000295157">
    <property type="component" value="Unassembled WGS sequence"/>
</dbReference>
<evidence type="ECO:0000313" key="2">
    <source>
        <dbReference type="EMBL" id="TDC04079.1"/>
    </source>
</evidence>
<feature type="transmembrane region" description="Helical" evidence="1">
    <location>
        <begin position="61"/>
        <end position="85"/>
    </location>
</feature>
<keyword evidence="3" id="KW-1185">Reference proteome</keyword>
<dbReference type="RefSeq" id="WP_132335195.1">
    <property type="nucleotide sequence ID" value="NZ_SMJZ01000097.1"/>
</dbReference>
<keyword evidence="1" id="KW-0812">Transmembrane</keyword>
<feature type="transmembrane region" description="Helical" evidence="1">
    <location>
        <begin position="122"/>
        <end position="144"/>
    </location>
</feature>
<keyword evidence="1" id="KW-0472">Membrane</keyword>
<dbReference type="EMBL" id="SMJZ01000097">
    <property type="protein sequence ID" value="TDC04079.1"/>
    <property type="molecule type" value="Genomic_DNA"/>
</dbReference>
<comment type="caution">
    <text evidence="2">The sequence shown here is derived from an EMBL/GenBank/DDBJ whole genome shotgun (WGS) entry which is preliminary data.</text>
</comment>
<evidence type="ECO:0000313" key="3">
    <source>
        <dbReference type="Proteomes" id="UP000295157"/>
    </source>
</evidence>
<gene>
    <name evidence="2" type="ORF">E1267_24110</name>
</gene>
<protein>
    <submittedName>
        <fullName evidence="2">Uncharacterized protein</fullName>
    </submittedName>
</protein>
<keyword evidence="1" id="KW-1133">Transmembrane helix</keyword>
<reference evidence="2 3" key="1">
    <citation type="submission" date="2019-02" db="EMBL/GenBank/DDBJ databases">
        <title>Draft genome sequences of novel Actinobacteria.</title>
        <authorList>
            <person name="Sahin N."/>
            <person name="Ay H."/>
            <person name="Saygin H."/>
        </authorList>
    </citation>
    <scope>NUCLEOTIDE SEQUENCE [LARGE SCALE GENOMIC DNA]</scope>
    <source>
        <strain evidence="2 3">KC201</strain>
    </source>
</reference>
<organism evidence="2 3">
    <name type="scientific">Nonomuraea longispora</name>
    <dbReference type="NCBI Taxonomy" id="1848320"/>
    <lineage>
        <taxon>Bacteria</taxon>
        <taxon>Bacillati</taxon>
        <taxon>Actinomycetota</taxon>
        <taxon>Actinomycetes</taxon>
        <taxon>Streptosporangiales</taxon>
        <taxon>Streptosporangiaceae</taxon>
        <taxon>Nonomuraea</taxon>
    </lineage>
</organism>
<feature type="transmembrane region" description="Helical" evidence="1">
    <location>
        <begin position="97"/>
        <end position="116"/>
    </location>
</feature>
<name>A0A4R4N5J1_9ACTN</name>
<dbReference type="AlphaFoldDB" id="A0A4R4N5J1"/>
<proteinExistence type="predicted"/>
<sequence length="166" mass="18001">MVVRPYQEKGVPASLRLLVPAVIVLVAVYVALPLLMAFDRDFTGASVMRDNPDLDPAHLDFAINAAVTYAVVLHALDVVLVIWFVLKALKGRRWARVALTVYLIVATLAGFVSAAAGSEYYWAVISADVIHLLMIAALWLPASARAFFAAHRRRPGVAERVGGPVP</sequence>